<proteinExistence type="predicted"/>
<feature type="region of interest" description="Disordered" evidence="1">
    <location>
        <begin position="198"/>
        <end position="223"/>
    </location>
</feature>
<feature type="compositionally biased region" description="Basic and acidic residues" evidence="1">
    <location>
        <begin position="76"/>
        <end position="85"/>
    </location>
</feature>
<evidence type="ECO:0000313" key="2">
    <source>
        <dbReference type="EMBL" id="EMQ98374.1"/>
    </source>
</evidence>
<dbReference type="Proteomes" id="UP000012015">
    <property type="component" value="Unassembled WGS sequence"/>
</dbReference>
<accession>M7N9B3</accession>
<sequence>MNSNYACATEQGYLNHVRRNDAPCMTCKAWKKKNDAGEAAKAAPVRSKAQVAECGTVSGYRKHRRNSEAACAPCREEANRVSRENKAKKRTVRVAGGPKPAPQEPKEPRTIKHGTTAGYQAHKRRDEQPCEPCLAALREKSRKARADAPKKPRVRKLLPCGTAAAYLRHLRDNEEACPPCKEAQRLDSVAKRARKIAREGGPRPHAGRKPITHGTIAGRAQHVRRGEMPCDPCRIAFNEYNRQYSASRRKAA</sequence>
<name>M7N9B3_9MICC</name>
<keyword evidence="3" id="KW-1185">Reference proteome</keyword>
<gene>
    <name evidence="2" type="ORF">ADIAG_02393</name>
</gene>
<feature type="region of interest" description="Disordered" evidence="1">
    <location>
        <begin position="76"/>
        <end position="112"/>
    </location>
</feature>
<evidence type="ECO:0000313" key="3">
    <source>
        <dbReference type="Proteomes" id="UP000012015"/>
    </source>
</evidence>
<organism evidence="2 3">
    <name type="scientific">Paeniglutamicibacter gangotriensis Lz1y</name>
    <dbReference type="NCBI Taxonomy" id="1276920"/>
    <lineage>
        <taxon>Bacteria</taxon>
        <taxon>Bacillati</taxon>
        <taxon>Actinomycetota</taxon>
        <taxon>Actinomycetes</taxon>
        <taxon>Micrococcales</taxon>
        <taxon>Micrococcaceae</taxon>
        <taxon>Paeniglutamicibacter</taxon>
    </lineage>
</organism>
<comment type="caution">
    <text evidence="2">The sequence shown here is derived from an EMBL/GenBank/DDBJ whole genome shotgun (WGS) entry which is preliminary data.</text>
</comment>
<reference evidence="2 3" key="1">
    <citation type="journal article" date="2013" name="Genome Announc.">
        <title>Draft Genome Sequence of Arthrobacter gangotriensis Strain Lz1yT, Isolated from a Penguin Rookery Soil Sample Collected in Antarctica, near the Indian Station Dakshin Gangotri.</title>
        <authorList>
            <person name="Shivaji S."/>
            <person name="Ara S."/>
            <person name="Bandi S."/>
            <person name="Singh A."/>
            <person name="Kumar Pinnaka A."/>
        </authorList>
    </citation>
    <scope>NUCLEOTIDE SEQUENCE [LARGE SCALE GENOMIC DNA]</scope>
    <source>
        <strain evidence="2 3">Lz1y</strain>
    </source>
</reference>
<dbReference type="EMBL" id="AOCK01000006">
    <property type="protein sequence ID" value="EMQ98374.1"/>
    <property type="molecule type" value="Genomic_DNA"/>
</dbReference>
<evidence type="ECO:0000256" key="1">
    <source>
        <dbReference type="SAM" id="MobiDB-lite"/>
    </source>
</evidence>
<dbReference type="AlphaFoldDB" id="M7N9B3"/>
<dbReference type="STRING" id="1276920.ADIAG_02393"/>
<protein>
    <submittedName>
        <fullName evidence="2">Uncharacterized protein</fullName>
    </submittedName>
</protein>